<dbReference type="Proteomes" id="UP000190637">
    <property type="component" value="Unassembled WGS sequence"/>
</dbReference>
<dbReference type="InterPro" id="IPR015815">
    <property type="entry name" value="HIBADH-related"/>
</dbReference>
<feature type="domain" description="3-hydroxyisobutyrate dehydrogenase-like NAD-binding" evidence="6">
    <location>
        <begin position="171"/>
        <end position="288"/>
    </location>
</feature>
<dbReference type="InterPro" id="IPR029154">
    <property type="entry name" value="HIBADH-like_NADP-bd"/>
</dbReference>
<comment type="similarity">
    <text evidence="1">Belongs to the HIBADH-related family.</text>
</comment>
<evidence type="ECO:0000256" key="2">
    <source>
        <dbReference type="ARBA" id="ARBA00023002"/>
    </source>
</evidence>
<evidence type="ECO:0000256" key="4">
    <source>
        <dbReference type="PIRSR" id="PIRSR000103-1"/>
    </source>
</evidence>
<dbReference type="EMBL" id="FUWS01000006">
    <property type="protein sequence ID" value="SKA11395.1"/>
    <property type="molecule type" value="Genomic_DNA"/>
</dbReference>
<dbReference type="PANTHER" id="PTHR43580">
    <property type="entry name" value="OXIDOREDUCTASE GLYR1-RELATED"/>
    <property type="match status" value="1"/>
</dbReference>
<keyword evidence="3" id="KW-0520">NAD</keyword>
<gene>
    <name evidence="7" type="ORF">SAMN02745673_02551</name>
</gene>
<dbReference type="InterPro" id="IPR036291">
    <property type="entry name" value="NAD(P)-bd_dom_sf"/>
</dbReference>
<dbReference type="Gene3D" id="1.10.1040.10">
    <property type="entry name" value="N-(1-d-carboxylethyl)-l-norvaline Dehydrogenase, domain 2"/>
    <property type="match status" value="1"/>
</dbReference>
<dbReference type="Pfam" id="PF14833">
    <property type="entry name" value="NAD_binding_11"/>
    <property type="match status" value="1"/>
</dbReference>
<feature type="domain" description="6-phosphogluconate dehydrogenase NADP-binding" evidence="5">
    <location>
        <begin position="12"/>
        <end position="165"/>
    </location>
</feature>
<dbReference type="AlphaFoldDB" id="A0A1T4R642"/>
<evidence type="ECO:0000313" key="7">
    <source>
        <dbReference type="EMBL" id="SKA11395.1"/>
    </source>
</evidence>
<sequence>MHVSVDKLPAPTVAVLGTGVMGAPMARNIAAAGLAVHVWNRTRAKAESLAEAGITVAEDPAAAVRTADIVLTMLTDGPAVEEVMRGIGVSLEGKVWAQTTTVGPEAATRLADLAAERGMAFVDAPVVGTRGPAEAGGLKVLAACDADVRDRLVAVFDAIGSETVWLDGGPGAASRLKLVVNNWVLALNTATGETLALARALGVEAQYFLGTVAGGPLDAGYLRAKAEAILEEDFTPDFSVANAAKDARLILDAAEREGIRLDVAEATARRFERAVREGHGGRDMAAAYLASFDGER</sequence>
<dbReference type="GO" id="GO:0051287">
    <property type="term" value="F:NAD binding"/>
    <property type="evidence" value="ECO:0007669"/>
    <property type="project" value="InterPro"/>
</dbReference>
<dbReference type="InterPro" id="IPR008927">
    <property type="entry name" value="6-PGluconate_DH-like_C_sf"/>
</dbReference>
<evidence type="ECO:0000259" key="5">
    <source>
        <dbReference type="Pfam" id="PF03446"/>
    </source>
</evidence>
<dbReference type="Pfam" id="PF03446">
    <property type="entry name" value="NAD_binding_2"/>
    <property type="match status" value="1"/>
</dbReference>
<keyword evidence="2" id="KW-0560">Oxidoreductase</keyword>
<organism evidence="7 8">
    <name type="scientific">Marinactinospora thermotolerans DSM 45154</name>
    <dbReference type="NCBI Taxonomy" id="1122192"/>
    <lineage>
        <taxon>Bacteria</taxon>
        <taxon>Bacillati</taxon>
        <taxon>Actinomycetota</taxon>
        <taxon>Actinomycetes</taxon>
        <taxon>Streptosporangiales</taxon>
        <taxon>Nocardiopsidaceae</taxon>
        <taxon>Marinactinospora</taxon>
    </lineage>
</organism>
<dbReference type="InterPro" id="IPR051265">
    <property type="entry name" value="HIBADH-related_NP60_sf"/>
</dbReference>
<reference evidence="7 8" key="1">
    <citation type="submission" date="2017-02" db="EMBL/GenBank/DDBJ databases">
        <authorList>
            <person name="Peterson S.W."/>
        </authorList>
    </citation>
    <scope>NUCLEOTIDE SEQUENCE [LARGE SCALE GENOMIC DNA]</scope>
    <source>
        <strain evidence="7 8">DSM 45154</strain>
    </source>
</reference>
<evidence type="ECO:0000256" key="3">
    <source>
        <dbReference type="ARBA" id="ARBA00023027"/>
    </source>
</evidence>
<dbReference type="Gene3D" id="3.40.50.720">
    <property type="entry name" value="NAD(P)-binding Rossmann-like Domain"/>
    <property type="match status" value="1"/>
</dbReference>
<feature type="active site" evidence="4">
    <location>
        <position position="177"/>
    </location>
</feature>
<dbReference type="STRING" id="1122192.SAMN02745673_02551"/>
<evidence type="ECO:0000313" key="8">
    <source>
        <dbReference type="Proteomes" id="UP000190637"/>
    </source>
</evidence>
<name>A0A1T4R642_9ACTN</name>
<dbReference type="RefSeq" id="WP_078761861.1">
    <property type="nucleotide sequence ID" value="NZ_FUWS01000006.1"/>
</dbReference>
<dbReference type="InterPro" id="IPR013328">
    <property type="entry name" value="6PGD_dom2"/>
</dbReference>
<dbReference type="OrthoDB" id="3185659at2"/>
<proteinExistence type="inferred from homology"/>
<dbReference type="GO" id="GO:0016491">
    <property type="term" value="F:oxidoreductase activity"/>
    <property type="evidence" value="ECO:0007669"/>
    <property type="project" value="UniProtKB-KW"/>
</dbReference>
<dbReference type="PANTHER" id="PTHR43580:SF2">
    <property type="entry name" value="CYTOKINE-LIKE NUCLEAR FACTOR N-PAC"/>
    <property type="match status" value="1"/>
</dbReference>
<protein>
    <submittedName>
        <fullName evidence="7">3-hydroxyisobutyrate dehydrogenase</fullName>
    </submittedName>
</protein>
<dbReference type="SUPFAM" id="SSF51735">
    <property type="entry name" value="NAD(P)-binding Rossmann-fold domains"/>
    <property type="match status" value="1"/>
</dbReference>
<accession>A0A1T4R642</accession>
<dbReference type="PIRSF" id="PIRSF000103">
    <property type="entry name" value="HIBADH"/>
    <property type="match status" value="1"/>
</dbReference>
<evidence type="ECO:0000256" key="1">
    <source>
        <dbReference type="ARBA" id="ARBA00009080"/>
    </source>
</evidence>
<keyword evidence="8" id="KW-1185">Reference proteome</keyword>
<dbReference type="GO" id="GO:0050661">
    <property type="term" value="F:NADP binding"/>
    <property type="evidence" value="ECO:0007669"/>
    <property type="project" value="InterPro"/>
</dbReference>
<dbReference type="InterPro" id="IPR006115">
    <property type="entry name" value="6PGDH_NADP-bd"/>
</dbReference>
<dbReference type="SUPFAM" id="SSF48179">
    <property type="entry name" value="6-phosphogluconate dehydrogenase C-terminal domain-like"/>
    <property type="match status" value="1"/>
</dbReference>
<evidence type="ECO:0000259" key="6">
    <source>
        <dbReference type="Pfam" id="PF14833"/>
    </source>
</evidence>